<dbReference type="InterPro" id="IPR008136">
    <property type="entry name" value="CinA_C"/>
</dbReference>
<dbReference type="AlphaFoldDB" id="A0A328CBH9"/>
<comment type="caution">
    <text evidence="3">The sequence shown here is derived from an EMBL/GenBank/DDBJ whole genome shotgun (WGS) entry which is preliminary data.</text>
</comment>
<dbReference type="RefSeq" id="WP_111728092.1">
    <property type="nucleotide sequence ID" value="NZ_QHKO01000001.1"/>
</dbReference>
<organism evidence="3 4">
    <name type="scientific">Lujinxingia litoralis</name>
    <dbReference type="NCBI Taxonomy" id="2211119"/>
    <lineage>
        <taxon>Bacteria</taxon>
        <taxon>Deltaproteobacteria</taxon>
        <taxon>Bradymonadales</taxon>
        <taxon>Lujinxingiaceae</taxon>
        <taxon>Lujinxingia</taxon>
    </lineage>
</organism>
<evidence type="ECO:0000313" key="3">
    <source>
        <dbReference type="EMBL" id="RAL24920.1"/>
    </source>
</evidence>
<evidence type="ECO:0000313" key="4">
    <source>
        <dbReference type="Proteomes" id="UP000249169"/>
    </source>
</evidence>
<dbReference type="SUPFAM" id="SSF142433">
    <property type="entry name" value="CinA-like"/>
    <property type="match status" value="1"/>
</dbReference>
<dbReference type="CDD" id="cd00885">
    <property type="entry name" value="cinA"/>
    <property type="match status" value="1"/>
</dbReference>
<keyword evidence="4" id="KW-1185">Reference proteome</keyword>
<dbReference type="OrthoDB" id="9801454at2"/>
<reference evidence="3 4" key="1">
    <citation type="submission" date="2018-05" db="EMBL/GenBank/DDBJ databases">
        <title>Lujinxingia marina gen. nov. sp. nov., a new facultative anaerobic member of the class Deltaproteobacteria, and proposal of Lujinxingaceae fam. nov.</title>
        <authorList>
            <person name="Li C.-M."/>
        </authorList>
    </citation>
    <scope>NUCLEOTIDE SEQUENCE [LARGE SCALE GENOMIC DNA]</scope>
    <source>
        <strain evidence="3 4">B210</strain>
    </source>
</reference>
<dbReference type="Gene3D" id="3.40.980.10">
    <property type="entry name" value="MoaB/Mog-like domain"/>
    <property type="match status" value="1"/>
</dbReference>
<sequence length="431" mass="47016">MKRLGLLCIGDELLDGRVRDKNAHHVMMRGEDRLFKVVEMRVVRDDEAHIIAALDAMSTADIIVVSGGLGPTADDRTRDAAANWSEDTLLHDETSLQRLQARAAARGYTLSENNRRQCSFPSRATILATEVGTAPGFRVDHKGTQAFFFPGVPREFQWFVQRYLLPVLGTDSDQQAATTRLQFYGPGESKLETDLAGIEELATRLQGRVGYRASFPRIEVSLKAPEEEALAEMVTFVKERIGTYLITEGHETFFARVGRRLKEAQATVAVAESCTGGMLGAALTETPGSSAWFERGFLTYANQAKIDAVGVHPELLEKEGAVSAAVVCQMARGAAREAGAPFGLAISGVAGPAGGTPEKPVGTVDFALATPEGTYHRRTYSPGRDRDDIRLASVYTALSLLLWRLEDRLEAHTLRGPFDDRQVDLGVPQPD</sequence>
<dbReference type="InterPro" id="IPR036653">
    <property type="entry name" value="CinA-like_C"/>
</dbReference>
<dbReference type="InterPro" id="IPR036425">
    <property type="entry name" value="MoaB/Mog-like_dom_sf"/>
</dbReference>
<dbReference type="InterPro" id="IPR008135">
    <property type="entry name" value="Competence-induced_CinA"/>
</dbReference>
<dbReference type="HAMAP" id="MF_00226_B">
    <property type="entry name" value="CinA_B"/>
    <property type="match status" value="1"/>
</dbReference>
<dbReference type="PIRSF" id="PIRSF006728">
    <property type="entry name" value="CinA"/>
    <property type="match status" value="1"/>
</dbReference>
<feature type="domain" description="MoaB/Mog" evidence="2">
    <location>
        <begin position="5"/>
        <end position="170"/>
    </location>
</feature>
<comment type="similarity">
    <text evidence="1">Belongs to the CinA family.</text>
</comment>
<dbReference type="Proteomes" id="UP000249169">
    <property type="component" value="Unassembled WGS sequence"/>
</dbReference>
<dbReference type="InterPro" id="IPR001453">
    <property type="entry name" value="MoaB/Mog_dom"/>
</dbReference>
<dbReference type="Pfam" id="PF00994">
    <property type="entry name" value="MoCF_biosynth"/>
    <property type="match status" value="1"/>
</dbReference>
<dbReference type="SMART" id="SM00852">
    <property type="entry name" value="MoCF_biosynth"/>
    <property type="match status" value="1"/>
</dbReference>
<dbReference type="NCBIfam" id="TIGR00200">
    <property type="entry name" value="cinA_nterm"/>
    <property type="match status" value="1"/>
</dbReference>
<gene>
    <name evidence="3" type="ORF">DL240_01545</name>
</gene>
<dbReference type="PANTHER" id="PTHR13939">
    <property type="entry name" value="NICOTINAMIDE-NUCLEOTIDE AMIDOHYDROLASE PNCC"/>
    <property type="match status" value="1"/>
</dbReference>
<dbReference type="Pfam" id="PF02464">
    <property type="entry name" value="CinA"/>
    <property type="match status" value="1"/>
</dbReference>
<proteinExistence type="inferred from homology"/>
<evidence type="ECO:0000259" key="2">
    <source>
        <dbReference type="SMART" id="SM00852"/>
    </source>
</evidence>
<dbReference type="EMBL" id="QHKO01000001">
    <property type="protein sequence ID" value="RAL24920.1"/>
    <property type="molecule type" value="Genomic_DNA"/>
</dbReference>
<protein>
    <recommendedName>
        <fullName evidence="1">CinA-like protein</fullName>
    </recommendedName>
</protein>
<accession>A0A328CBH9</accession>
<dbReference type="PANTHER" id="PTHR13939:SF0">
    <property type="entry name" value="NMN AMIDOHYDROLASE-LIKE PROTEIN YFAY"/>
    <property type="match status" value="1"/>
</dbReference>
<evidence type="ECO:0000256" key="1">
    <source>
        <dbReference type="HAMAP-Rule" id="MF_00226"/>
    </source>
</evidence>
<dbReference type="SUPFAM" id="SSF53218">
    <property type="entry name" value="Molybdenum cofactor biosynthesis proteins"/>
    <property type="match status" value="1"/>
</dbReference>
<dbReference type="InterPro" id="IPR050101">
    <property type="entry name" value="CinA"/>
</dbReference>
<dbReference type="NCBIfam" id="TIGR00199">
    <property type="entry name" value="PncC_domain"/>
    <property type="match status" value="1"/>
</dbReference>
<name>A0A328CBH9_9DELT</name>
<dbReference type="Gene3D" id="3.90.950.20">
    <property type="entry name" value="CinA-like"/>
    <property type="match status" value="1"/>
</dbReference>